<dbReference type="PROSITE" id="PS00039">
    <property type="entry name" value="DEAD_ATP_HELICASE"/>
    <property type="match status" value="1"/>
</dbReference>
<keyword evidence="5 7" id="KW-0694">RNA-binding</keyword>
<feature type="domain" description="Helicase C-terminal" evidence="10">
    <location>
        <begin position="401"/>
        <end position="543"/>
    </location>
</feature>
<proteinExistence type="inferred from homology"/>
<keyword evidence="4 6" id="KW-0067">ATP-binding</keyword>
<dbReference type="PROSITE" id="PS51194">
    <property type="entry name" value="HELICASE_CTER"/>
    <property type="match status" value="1"/>
</dbReference>
<dbReference type="PANTHER" id="PTHR24031">
    <property type="entry name" value="RNA HELICASE"/>
    <property type="match status" value="1"/>
</dbReference>
<dbReference type="OrthoDB" id="422663at2759"/>
<evidence type="ECO:0000259" key="9">
    <source>
        <dbReference type="PROSITE" id="PS51192"/>
    </source>
</evidence>
<dbReference type="GO" id="GO:0003723">
    <property type="term" value="F:RNA binding"/>
    <property type="evidence" value="ECO:0007669"/>
    <property type="project" value="UniProtKB-UniRule"/>
</dbReference>
<feature type="domain" description="Helicase ATP-binding" evidence="9">
    <location>
        <begin position="110"/>
        <end position="316"/>
    </location>
</feature>
<organism evidence="11 12">
    <name type="scientific">Reticulomyxa filosa</name>
    <dbReference type="NCBI Taxonomy" id="46433"/>
    <lineage>
        <taxon>Eukaryota</taxon>
        <taxon>Sar</taxon>
        <taxon>Rhizaria</taxon>
        <taxon>Retaria</taxon>
        <taxon>Foraminifera</taxon>
        <taxon>Monothalamids</taxon>
        <taxon>Reticulomyxidae</taxon>
        <taxon>Reticulomyxa</taxon>
    </lineage>
</organism>
<evidence type="ECO:0000256" key="7">
    <source>
        <dbReference type="RuleBase" id="RU365068"/>
    </source>
</evidence>
<dbReference type="EMBL" id="ASPP01018007">
    <property type="protein sequence ID" value="ETO16642.1"/>
    <property type="molecule type" value="Genomic_DNA"/>
</dbReference>
<name>X6MT61_RETFI</name>
<accession>X6MT61</accession>
<evidence type="ECO:0000256" key="8">
    <source>
        <dbReference type="SAM" id="MobiDB-lite"/>
    </source>
</evidence>
<dbReference type="InterPro" id="IPR011545">
    <property type="entry name" value="DEAD/DEAH_box_helicase_dom"/>
</dbReference>
<comment type="function">
    <text evidence="7">RNA helicase.</text>
</comment>
<keyword evidence="3 6" id="KW-0347">Helicase</keyword>
<dbReference type="AlphaFoldDB" id="X6MT61"/>
<dbReference type="InterPro" id="IPR001650">
    <property type="entry name" value="Helicase_C-like"/>
</dbReference>
<evidence type="ECO:0000256" key="5">
    <source>
        <dbReference type="ARBA" id="ARBA00022884"/>
    </source>
</evidence>
<dbReference type="InterPro" id="IPR000629">
    <property type="entry name" value="RNA-helicase_DEAD-box_CS"/>
</dbReference>
<dbReference type="GO" id="GO:0005524">
    <property type="term" value="F:ATP binding"/>
    <property type="evidence" value="ECO:0007669"/>
    <property type="project" value="UniProtKB-UniRule"/>
</dbReference>
<feature type="compositionally biased region" description="Basic and acidic residues" evidence="8">
    <location>
        <begin position="1"/>
        <end position="34"/>
    </location>
</feature>
<sequence length="543" mass="61721">MKNSPKKENGTESEKEKDQENDKNEKEKDKEKERTNKRKRNLASDDMKDDNNDIKTMAISKASVQSVKLVKSNSSWDDFRFNEGSKEKLLKQIKEVMGLEKPTTMQSKAIPYLLQNRDVLLQAETGSGKTLAYLIPMVNDLTGERVSRGDGTKALIIVPTRELSLQIWQVLRTLTIKSFHYLTSGTCMGGSEKKKEKVGLRKGLSIVIGTPGRILDHMNNTKAFHFEQLQWLILDEADRLLDLGFEKDVQEILQFIRNRGMVPRYIIIIILFIFGKENSMCQIDLYVRRCNVLVSATLSGGVNRLAELSLSNPVRIGLQKNEALDSTSSAENSKYFVPETLTHQYLCVNRRSKSLALIGLLLILQKRFHKEKKCLFELGECLTRQGLKVVIFLSTCSAVNYFYQLFSQVSLSPTRRELILKNLEGKSDNEKTPQSESSDLTLEMKPDGKHAAAIKDVTLTHDKQAAAHLINGWFELRGDMSQSDRTCTYFAFCNANRGVLLTTDVAARGLDIPGVDWIIQFDPPPRLQDYIHRVNVQFKLRYC</sequence>
<dbReference type="CDD" id="cd18787">
    <property type="entry name" value="SF2_C_DEAD"/>
    <property type="match status" value="1"/>
</dbReference>
<evidence type="ECO:0000256" key="2">
    <source>
        <dbReference type="ARBA" id="ARBA00022801"/>
    </source>
</evidence>
<evidence type="ECO:0000256" key="6">
    <source>
        <dbReference type="RuleBase" id="RU000492"/>
    </source>
</evidence>
<dbReference type="GO" id="GO:0016787">
    <property type="term" value="F:hydrolase activity"/>
    <property type="evidence" value="ECO:0007669"/>
    <property type="project" value="UniProtKB-KW"/>
</dbReference>
<gene>
    <name evidence="11" type="ORF">RFI_20699</name>
</gene>
<dbReference type="InterPro" id="IPR027417">
    <property type="entry name" value="P-loop_NTPase"/>
</dbReference>
<evidence type="ECO:0000256" key="3">
    <source>
        <dbReference type="ARBA" id="ARBA00022806"/>
    </source>
</evidence>
<keyword evidence="1 6" id="KW-0547">Nucleotide-binding</keyword>
<comment type="similarity">
    <text evidence="6">Belongs to the DEAD box helicase family.</text>
</comment>
<protein>
    <recommendedName>
        <fullName evidence="7">ATP-dependent RNA helicase</fullName>
        <ecNumber evidence="7">3.6.4.13</ecNumber>
    </recommendedName>
</protein>
<evidence type="ECO:0000256" key="4">
    <source>
        <dbReference type="ARBA" id="ARBA00022840"/>
    </source>
</evidence>
<dbReference type="Gene3D" id="3.40.50.300">
    <property type="entry name" value="P-loop containing nucleotide triphosphate hydrolases"/>
    <property type="match status" value="2"/>
</dbReference>
<evidence type="ECO:0000259" key="10">
    <source>
        <dbReference type="PROSITE" id="PS51194"/>
    </source>
</evidence>
<feature type="compositionally biased region" description="Basic and acidic residues" evidence="8">
    <location>
        <begin position="42"/>
        <end position="52"/>
    </location>
</feature>
<evidence type="ECO:0000313" key="12">
    <source>
        <dbReference type="Proteomes" id="UP000023152"/>
    </source>
</evidence>
<comment type="catalytic activity">
    <reaction evidence="7">
        <text>ATP + H2O = ADP + phosphate + H(+)</text>
        <dbReference type="Rhea" id="RHEA:13065"/>
        <dbReference type="ChEBI" id="CHEBI:15377"/>
        <dbReference type="ChEBI" id="CHEBI:15378"/>
        <dbReference type="ChEBI" id="CHEBI:30616"/>
        <dbReference type="ChEBI" id="CHEBI:43474"/>
        <dbReference type="ChEBI" id="CHEBI:456216"/>
        <dbReference type="EC" id="3.6.4.13"/>
    </reaction>
</comment>
<dbReference type="EC" id="3.6.4.13" evidence="7"/>
<comment type="caution">
    <text evidence="11">The sequence shown here is derived from an EMBL/GenBank/DDBJ whole genome shotgun (WGS) entry which is preliminary data.</text>
</comment>
<dbReference type="SMART" id="SM00487">
    <property type="entry name" value="DEXDc"/>
    <property type="match status" value="1"/>
</dbReference>
<dbReference type="Pfam" id="PF00270">
    <property type="entry name" value="DEAD"/>
    <property type="match status" value="1"/>
</dbReference>
<comment type="domain">
    <text evidence="7">The Q motif is unique to and characteristic of the DEAD box family of RNA helicases and controls ATP binding and hydrolysis.</text>
</comment>
<keyword evidence="12" id="KW-1185">Reference proteome</keyword>
<reference evidence="11 12" key="1">
    <citation type="journal article" date="2013" name="Curr. Biol.">
        <title>The Genome of the Foraminiferan Reticulomyxa filosa.</title>
        <authorList>
            <person name="Glockner G."/>
            <person name="Hulsmann N."/>
            <person name="Schleicher M."/>
            <person name="Noegel A.A."/>
            <person name="Eichinger L."/>
            <person name="Gallinger C."/>
            <person name="Pawlowski J."/>
            <person name="Sierra R."/>
            <person name="Euteneuer U."/>
            <person name="Pillet L."/>
            <person name="Moustafa A."/>
            <person name="Platzer M."/>
            <person name="Groth M."/>
            <person name="Szafranski K."/>
            <person name="Schliwa M."/>
        </authorList>
    </citation>
    <scope>NUCLEOTIDE SEQUENCE [LARGE SCALE GENOMIC DNA]</scope>
</reference>
<dbReference type="PROSITE" id="PS51192">
    <property type="entry name" value="HELICASE_ATP_BIND_1"/>
    <property type="match status" value="1"/>
</dbReference>
<dbReference type="GO" id="GO:0003724">
    <property type="term" value="F:RNA helicase activity"/>
    <property type="evidence" value="ECO:0007669"/>
    <property type="project" value="UniProtKB-EC"/>
</dbReference>
<feature type="region of interest" description="Disordered" evidence="8">
    <location>
        <begin position="1"/>
        <end position="52"/>
    </location>
</feature>
<dbReference type="Proteomes" id="UP000023152">
    <property type="component" value="Unassembled WGS sequence"/>
</dbReference>
<evidence type="ECO:0000256" key="1">
    <source>
        <dbReference type="ARBA" id="ARBA00022741"/>
    </source>
</evidence>
<dbReference type="Pfam" id="PF00271">
    <property type="entry name" value="Helicase_C"/>
    <property type="match status" value="1"/>
</dbReference>
<dbReference type="SUPFAM" id="SSF52540">
    <property type="entry name" value="P-loop containing nucleoside triphosphate hydrolases"/>
    <property type="match status" value="2"/>
</dbReference>
<keyword evidence="2 6" id="KW-0378">Hydrolase</keyword>
<dbReference type="InterPro" id="IPR014001">
    <property type="entry name" value="Helicase_ATP-bd"/>
</dbReference>
<dbReference type="SMART" id="SM00490">
    <property type="entry name" value="HELICc"/>
    <property type="match status" value="1"/>
</dbReference>
<evidence type="ECO:0000313" key="11">
    <source>
        <dbReference type="EMBL" id="ETO16642.1"/>
    </source>
</evidence>